<reference evidence="2 3" key="1">
    <citation type="submission" date="2019-08" db="EMBL/GenBank/DDBJ databases">
        <authorList>
            <person name="Peeters C."/>
        </authorList>
    </citation>
    <scope>NUCLEOTIDE SEQUENCE [LARGE SCALE GENOMIC DNA]</scope>
    <source>
        <strain evidence="2 3">LMG 31114</strain>
    </source>
</reference>
<keyword evidence="3" id="KW-1185">Reference proteome</keyword>
<proteinExistence type="predicted"/>
<evidence type="ECO:0008006" key="4">
    <source>
        <dbReference type="Google" id="ProtNLM"/>
    </source>
</evidence>
<organism evidence="2 3">
    <name type="scientific">Pandoraea pneumonica</name>
    <dbReference type="NCBI Taxonomy" id="2508299"/>
    <lineage>
        <taxon>Bacteria</taxon>
        <taxon>Pseudomonadati</taxon>
        <taxon>Pseudomonadota</taxon>
        <taxon>Betaproteobacteria</taxon>
        <taxon>Burkholderiales</taxon>
        <taxon>Burkholderiaceae</taxon>
        <taxon>Pandoraea</taxon>
    </lineage>
</organism>
<gene>
    <name evidence="2" type="ORF">PPN31114_00206</name>
</gene>
<keyword evidence="1" id="KW-0472">Membrane</keyword>
<name>A0A5E4RII9_9BURK</name>
<feature type="transmembrane region" description="Helical" evidence="1">
    <location>
        <begin position="38"/>
        <end position="58"/>
    </location>
</feature>
<evidence type="ECO:0000313" key="3">
    <source>
        <dbReference type="Proteomes" id="UP000366945"/>
    </source>
</evidence>
<dbReference type="EMBL" id="CABPSK010000001">
    <property type="protein sequence ID" value="VVD63106.1"/>
    <property type="molecule type" value="Genomic_DNA"/>
</dbReference>
<dbReference type="Proteomes" id="UP000366945">
    <property type="component" value="Unassembled WGS sequence"/>
</dbReference>
<sequence length="64" mass="7514">MPERKVAKNQQRYDVLESAYCSFTDDRERRRALISRDIRLVLMRALSISALCVASFYGKSHFPF</sequence>
<keyword evidence="1" id="KW-0812">Transmembrane</keyword>
<evidence type="ECO:0000256" key="1">
    <source>
        <dbReference type="SAM" id="Phobius"/>
    </source>
</evidence>
<accession>A0A5E4RII9</accession>
<dbReference type="AlphaFoldDB" id="A0A5E4RII9"/>
<protein>
    <recommendedName>
        <fullName evidence="4">Transposase</fullName>
    </recommendedName>
</protein>
<keyword evidence="1" id="KW-1133">Transmembrane helix</keyword>
<evidence type="ECO:0000313" key="2">
    <source>
        <dbReference type="EMBL" id="VVD63106.1"/>
    </source>
</evidence>